<dbReference type="PANTHER" id="PTHR43138:SF1">
    <property type="entry name" value="N-ACETYLTRANSFERASE ACA1"/>
    <property type="match status" value="1"/>
</dbReference>
<keyword evidence="3" id="KW-1185">Reference proteome</keyword>
<feature type="domain" description="N-acetyltransferase" evidence="1">
    <location>
        <begin position="1"/>
        <end position="159"/>
    </location>
</feature>
<dbReference type="GO" id="GO:0016747">
    <property type="term" value="F:acyltransferase activity, transferring groups other than amino-acyl groups"/>
    <property type="evidence" value="ECO:0007669"/>
    <property type="project" value="InterPro"/>
</dbReference>
<gene>
    <name evidence="2" type="ORF">BW247_01345</name>
</gene>
<protein>
    <submittedName>
        <fullName evidence="2">GNAT family N-acetyltransferase</fullName>
    </submittedName>
</protein>
<proteinExistence type="predicted"/>
<reference evidence="2 3" key="1">
    <citation type="submission" date="2017-01" db="EMBL/GenBank/DDBJ databases">
        <title>Draft sequence of Acidihalobacter ferrooxidans strain DSM 14175 (strain V8).</title>
        <authorList>
            <person name="Khaleque H.N."/>
            <person name="Ramsay J.P."/>
            <person name="Murphy R.J.T."/>
            <person name="Kaksonen A.H."/>
            <person name="Boxall N.J."/>
            <person name="Watkin E.L.J."/>
        </authorList>
    </citation>
    <scope>NUCLEOTIDE SEQUENCE [LARGE SCALE GENOMIC DNA]</scope>
    <source>
        <strain evidence="2 3">V8</strain>
    </source>
</reference>
<dbReference type="CDD" id="cd04301">
    <property type="entry name" value="NAT_SF"/>
    <property type="match status" value="1"/>
</dbReference>
<dbReference type="STRING" id="1765967.BW247_01345"/>
<dbReference type="KEGG" id="afy:BW247_01345"/>
<dbReference type="Gene3D" id="3.40.630.30">
    <property type="match status" value="1"/>
</dbReference>
<dbReference type="InterPro" id="IPR016181">
    <property type="entry name" value="Acyl_CoA_acyltransferase"/>
</dbReference>
<evidence type="ECO:0000313" key="2">
    <source>
        <dbReference type="EMBL" id="APZ44473.1"/>
    </source>
</evidence>
<dbReference type="InterPro" id="IPR000182">
    <property type="entry name" value="GNAT_dom"/>
</dbReference>
<keyword evidence="2" id="KW-0808">Transferase</keyword>
<dbReference type="EMBL" id="CP019434">
    <property type="protein sequence ID" value="APZ44473.1"/>
    <property type="molecule type" value="Genomic_DNA"/>
</dbReference>
<organism evidence="2 3">
    <name type="scientific">Acidihalobacter ferrooxydans</name>
    <dbReference type="NCBI Taxonomy" id="1765967"/>
    <lineage>
        <taxon>Bacteria</taxon>
        <taxon>Pseudomonadati</taxon>
        <taxon>Pseudomonadota</taxon>
        <taxon>Gammaproteobacteria</taxon>
        <taxon>Chromatiales</taxon>
        <taxon>Ectothiorhodospiraceae</taxon>
        <taxon>Acidihalobacter</taxon>
    </lineage>
</organism>
<evidence type="ECO:0000259" key="1">
    <source>
        <dbReference type="PROSITE" id="PS51186"/>
    </source>
</evidence>
<dbReference type="InterPro" id="IPR052742">
    <property type="entry name" value="Mito_N-acetyltransferase"/>
</dbReference>
<sequence>MRHATPGDWSGIWSFFRPIVEAGESYPYPSDISEDAARAAWMDTPSATYVAVRDGRVVGSYYLKPNQPGRGAHVCNAGYMVDPAARGGGVATALCVHSQAEARRLGFRAMQFNLVVASNAAAIHLWRKLGFEQVGVLPRAFDHARLGLVDALVLYRWLD</sequence>
<name>A0A1P8UKW6_9GAMM</name>
<evidence type="ECO:0000313" key="3">
    <source>
        <dbReference type="Proteomes" id="UP000243807"/>
    </source>
</evidence>
<dbReference type="PROSITE" id="PS51186">
    <property type="entry name" value="GNAT"/>
    <property type="match status" value="1"/>
</dbReference>
<dbReference type="PANTHER" id="PTHR43138">
    <property type="entry name" value="ACETYLTRANSFERASE, GNAT FAMILY"/>
    <property type="match status" value="1"/>
</dbReference>
<accession>A0A1P8UKW6</accession>
<dbReference type="Proteomes" id="UP000243807">
    <property type="component" value="Chromosome"/>
</dbReference>
<dbReference type="AlphaFoldDB" id="A0A1P8UKW6"/>
<dbReference type="Pfam" id="PF00583">
    <property type="entry name" value="Acetyltransf_1"/>
    <property type="match status" value="1"/>
</dbReference>
<dbReference type="SUPFAM" id="SSF55729">
    <property type="entry name" value="Acyl-CoA N-acyltransferases (Nat)"/>
    <property type="match status" value="1"/>
</dbReference>